<accession>A0ABP8F9N6</accession>
<evidence type="ECO:0000256" key="10">
    <source>
        <dbReference type="ARBA" id="ARBA00022840"/>
    </source>
</evidence>
<keyword evidence="8" id="KW-0547">Nucleotide-binding</keyword>
<dbReference type="SUPFAM" id="SSF52540">
    <property type="entry name" value="P-loop containing nucleoside triphosphate hydrolases"/>
    <property type="match status" value="1"/>
</dbReference>
<dbReference type="EMBL" id="BAABGX010000001">
    <property type="protein sequence ID" value="GAA4298476.1"/>
    <property type="molecule type" value="Genomic_DNA"/>
</dbReference>
<keyword evidence="14" id="KW-1185">Reference proteome</keyword>
<evidence type="ECO:0000256" key="2">
    <source>
        <dbReference type="ARBA" id="ARBA00004870"/>
    </source>
</evidence>
<keyword evidence="6" id="KW-0441">Lipid A biosynthesis</keyword>
<keyword evidence="11" id="KW-0443">Lipid metabolism</keyword>
<evidence type="ECO:0000256" key="3">
    <source>
        <dbReference type="ARBA" id="ARBA00012071"/>
    </source>
</evidence>
<evidence type="ECO:0000256" key="12">
    <source>
        <dbReference type="NCBIfam" id="TIGR00682"/>
    </source>
</evidence>
<dbReference type="NCBIfam" id="TIGR00682">
    <property type="entry name" value="lpxK"/>
    <property type="match status" value="1"/>
</dbReference>
<evidence type="ECO:0000256" key="6">
    <source>
        <dbReference type="ARBA" id="ARBA00022556"/>
    </source>
</evidence>
<dbReference type="Proteomes" id="UP001501844">
    <property type="component" value="Unassembled WGS sequence"/>
</dbReference>
<comment type="pathway">
    <text evidence="2">Glycolipid biosynthesis; lipid IV(A) biosynthesis; lipid IV(A) from (3R)-3-hydroxytetradecanoyl-[acyl-carrier-protein] and UDP-N-acetyl-alpha-D-glucosamine: step 6/6.</text>
</comment>
<dbReference type="PANTHER" id="PTHR42724">
    <property type="entry name" value="TETRAACYLDISACCHARIDE 4'-KINASE"/>
    <property type="match status" value="1"/>
</dbReference>
<dbReference type="InterPro" id="IPR027417">
    <property type="entry name" value="P-loop_NTPase"/>
</dbReference>
<dbReference type="InterPro" id="IPR003758">
    <property type="entry name" value="LpxK"/>
</dbReference>
<comment type="function">
    <text evidence="1">Transfers the gamma-phosphate of ATP to the 4'-position of a tetraacyldisaccharide 1-phosphate intermediate (termed DS-1-P) to form tetraacyldisaccharide 1,4'-bis-phosphate (lipid IVA).</text>
</comment>
<organism evidence="13 14">
    <name type="scientific">Nibribacter koreensis</name>
    <dbReference type="NCBI Taxonomy" id="1084519"/>
    <lineage>
        <taxon>Bacteria</taxon>
        <taxon>Pseudomonadati</taxon>
        <taxon>Bacteroidota</taxon>
        <taxon>Cytophagia</taxon>
        <taxon>Cytophagales</taxon>
        <taxon>Hymenobacteraceae</taxon>
        <taxon>Nibribacter</taxon>
    </lineage>
</organism>
<dbReference type="PANTHER" id="PTHR42724:SF1">
    <property type="entry name" value="TETRAACYLDISACCHARIDE 4'-KINASE, MITOCHONDRIAL-RELATED"/>
    <property type="match status" value="1"/>
</dbReference>
<keyword evidence="9" id="KW-0418">Kinase</keyword>
<evidence type="ECO:0000256" key="11">
    <source>
        <dbReference type="ARBA" id="ARBA00023098"/>
    </source>
</evidence>
<evidence type="ECO:0000313" key="13">
    <source>
        <dbReference type="EMBL" id="GAA4298476.1"/>
    </source>
</evidence>
<keyword evidence="10" id="KW-0067">ATP-binding</keyword>
<proteinExistence type="predicted"/>
<comment type="caution">
    <text evidence="13">The sequence shown here is derived from an EMBL/GenBank/DDBJ whole genome shotgun (WGS) entry which is preliminary data.</text>
</comment>
<evidence type="ECO:0000256" key="9">
    <source>
        <dbReference type="ARBA" id="ARBA00022777"/>
    </source>
</evidence>
<dbReference type="Pfam" id="PF02606">
    <property type="entry name" value="LpxK"/>
    <property type="match status" value="1"/>
</dbReference>
<evidence type="ECO:0000256" key="4">
    <source>
        <dbReference type="ARBA" id="ARBA00016436"/>
    </source>
</evidence>
<name>A0ABP8F9N6_9BACT</name>
<evidence type="ECO:0000256" key="1">
    <source>
        <dbReference type="ARBA" id="ARBA00002274"/>
    </source>
</evidence>
<evidence type="ECO:0000313" key="14">
    <source>
        <dbReference type="Proteomes" id="UP001501844"/>
    </source>
</evidence>
<evidence type="ECO:0000256" key="5">
    <source>
        <dbReference type="ARBA" id="ARBA00022516"/>
    </source>
</evidence>
<dbReference type="EC" id="2.7.1.130" evidence="3 12"/>
<evidence type="ECO:0000256" key="8">
    <source>
        <dbReference type="ARBA" id="ARBA00022741"/>
    </source>
</evidence>
<gene>
    <name evidence="13" type="primary">lpxK</name>
    <name evidence="13" type="ORF">GCM10023183_06750</name>
</gene>
<evidence type="ECO:0000256" key="7">
    <source>
        <dbReference type="ARBA" id="ARBA00022679"/>
    </source>
</evidence>
<keyword evidence="7" id="KW-0808">Transferase</keyword>
<sequence length="311" mass="34954">MGNLTVGGTGKTPQVEYLARLFKNKKIGILSRGYKRKTKGFVLGDAQATALTLGDEPFQYLQSLPFVKVAVCEKRAEGIQRLLTAFPDLELILLDDAFQHRAVKASFYLLLTDYSRLFTNDYLLPAGRLREPKAGAKRADAIVVTKCPENLTTFQQQTITTKVQEFIRAGVPVFYSKIQYGQAIAFGKDSPLAKQLILVTGIVNAQPLVQYLQGQGFGIVHHFKGADHAEYSPERIKEIYQFWAQQPNKENVSILMTQKDAVKWQHPSVKNLLGQMPLFYLPIVNAFWPHEPSFDAYMQQALTGEGFHINS</sequence>
<protein>
    <recommendedName>
        <fullName evidence="4 12">Tetraacyldisaccharide 4'-kinase</fullName>
        <ecNumber evidence="3 12">2.7.1.130</ecNumber>
    </recommendedName>
</protein>
<keyword evidence="5" id="KW-0444">Lipid biosynthesis</keyword>
<reference evidence="14" key="1">
    <citation type="journal article" date="2019" name="Int. J. Syst. Evol. Microbiol.">
        <title>The Global Catalogue of Microorganisms (GCM) 10K type strain sequencing project: providing services to taxonomists for standard genome sequencing and annotation.</title>
        <authorList>
            <consortium name="The Broad Institute Genomics Platform"/>
            <consortium name="The Broad Institute Genome Sequencing Center for Infectious Disease"/>
            <person name="Wu L."/>
            <person name="Ma J."/>
        </authorList>
    </citation>
    <scope>NUCLEOTIDE SEQUENCE [LARGE SCALE GENOMIC DNA]</scope>
    <source>
        <strain evidence="14">JCM 17917</strain>
    </source>
</reference>